<evidence type="ECO:0000256" key="1">
    <source>
        <dbReference type="SAM" id="MobiDB-lite"/>
    </source>
</evidence>
<accession>A0A0A0BG83</accession>
<reference evidence="2 3" key="1">
    <citation type="submission" date="2014-09" db="EMBL/GenBank/DDBJ databases">
        <authorList>
            <person name="Grob C."/>
            <person name="Taubert M."/>
            <person name="Howat A.M."/>
            <person name="Burns O.J."/>
            <person name="Dixon J.L."/>
            <person name="Chen Y."/>
            <person name="Murrell J.C."/>
        </authorList>
    </citation>
    <scope>NUCLEOTIDE SEQUENCE [LARGE SCALE GENOMIC DNA]</scope>
    <source>
        <strain evidence="2">L4</strain>
    </source>
</reference>
<dbReference type="STRING" id="392484.LP43_1451"/>
<proteinExistence type="predicted"/>
<gene>
    <name evidence="2" type="ORF">LP43_1451</name>
</gene>
<name>A0A0A0BG83_9GAMM</name>
<feature type="region of interest" description="Disordered" evidence="1">
    <location>
        <begin position="52"/>
        <end position="72"/>
    </location>
</feature>
<comment type="caution">
    <text evidence="2">The sequence shown here is derived from an EMBL/GenBank/DDBJ whole genome shotgun (WGS) entry which is preliminary data.</text>
</comment>
<dbReference type="InterPro" id="IPR007402">
    <property type="entry name" value="DUF455"/>
</dbReference>
<dbReference type="PANTHER" id="PTHR42782">
    <property type="entry name" value="SI:CH73-314G15.3"/>
    <property type="match status" value="1"/>
</dbReference>
<evidence type="ECO:0008006" key="4">
    <source>
        <dbReference type="Google" id="ProtNLM"/>
    </source>
</evidence>
<dbReference type="Proteomes" id="UP000029999">
    <property type="component" value="Unassembled WGS sequence"/>
</dbReference>
<sequence>MAEAVDIRAQALACLLLTDPWQKAQATQRLYHAVKQQGCVITINEVDVPAIPGRPEQPKLVSPRELPRRRNNQQTGHATLIHAICHIEFNAINLALDALARFAVLPDAYYHDWLQVAYEESTHFDMLSEHLRTMGFSYGDFPAHDGMWEMAQKTHHDPLTRMALVPRVLEARGLDVTPSMMNKLRKSGDLRAVEILELILREEVGHVKVGTDWFNYLCVQRDMDPFSTFKDLLETYFNGEIRGPFHTEARIEAGFSHDEMALLESQAVYKRRA</sequence>
<organism evidence="2 3">
    <name type="scientific">Methylophaga thiooxydans</name>
    <dbReference type="NCBI Taxonomy" id="392484"/>
    <lineage>
        <taxon>Bacteria</taxon>
        <taxon>Pseudomonadati</taxon>
        <taxon>Pseudomonadota</taxon>
        <taxon>Gammaproteobacteria</taxon>
        <taxon>Thiotrichales</taxon>
        <taxon>Piscirickettsiaceae</taxon>
        <taxon>Methylophaga</taxon>
    </lineage>
</organism>
<dbReference type="EMBL" id="JRQD01000003">
    <property type="protein sequence ID" value="KGM06956.1"/>
    <property type="molecule type" value="Genomic_DNA"/>
</dbReference>
<dbReference type="Pfam" id="PF04305">
    <property type="entry name" value="DUF455"/>
    <property type="match status" value="1"/>
</dbReference>
<dbReference type="InterPro" id="IPR009078">
    <property type="entry name" value="Ferritin-like_SF"/>
</dbReference>
<dbReference type="InterPro" id="IPR011197">
    <property type="entry name" value="UCP012318"/>
</dbReference>
<dbReference type="RefSeq" id="WP_036313711.1">
    <property type="nucleotide sequence ID" value="NZ_JRQD01000003.1"/>
</dbReference>
<dbReference type="SUPFAM" id="SSF47240">
    <property type="entry name" value="Ferritin-like"/>
    <property type="match status" value="1"/>
</dbReference>
<dbReference type="CDD" id="cd00657">
    <property type="entry name" value="Ferritin_like"/>
    <property type="match status" value="1"/>
</dbReference>
<dbReference type="AlphaFoldDB" id="A0A0A0BG83"/>
<evidence type="ECO:0000313" key="2">
    <source>
        <dbReference type="EMBL" id="KGM06956.1"/>
    </source>
</evidence>
<dbReference type="PANTHER" id="PTHR42782:SF4">
    <property type="entry name" value="DUF455 DOMAIN-CONTAINING PROTEIN"/>
    <property type="match status" value="1"/>
</dbReference>
<dbReference type="PIRSF" id="PIRSF012318">
    <property type="entry name" value="UCP012318"/>
    <property type="match status" value="1"/>
</dbReference>
<protein>
    <recommendedName>
        <fullName evidence="4">Ferritin-like domain-containing protein</fullName>
    </recommendedName>
</protein>
<evidence type="ECO:0000313" key="3">
    <source>
        <dbReference type="Proteomes" id="UP000029999"/>
    </source>
</evidence>